<organism evidence="2 3">
    <name type="scientific">Herrania umbratica</name>
    <dbReference type="NCBI Taxonomy" id="108875"/>
    <lineage>
        <taxon>Eukaryota</taxon>
        <taxon>Viridiplantae</taxon>
        <taxon>Streptophyta</taxon>
        <taxon>Embryophyta</taxon>
        <taxon>Tracheophyta</taxon>
        <taxon>Spermatophyta</taxon>
        <taxon>Magnoliopsida</taxon>
        <taxon>eudicotyledons</taxon>
        <taxon>Gunneridae</taxon>
        <taxon>Pentapetalae</taxon>
        <taxon>rosids</taxon>
        <taxon>malvids</taxon>
        <taxon>Malvales</taxon>
        <taxon>Malvaceae</taxon>
        <taxon>Byttnerioideae</taxon>
        <taxon>Herrania</taxon>
    </lineage>
</organism>
<dbReference type="AlphaFoldDB" id="A0A6J1BEE3"/>
<keyword evidence="2" id="KW-1185">Reference proteome</keyword>
<dbReference type="GeneID" id="110426581"/>
<sequence length="194" mass="21875">MYTDELVHDFAKKLDAKYKSQVDFSDFSALMEGVVKSGTVTLPPSLALIDKKIEKKYGEIAAKNKQSSCTAMPGRILLCAAIKEMDELQLESIDQNKMLLWGDAINSALNINFKVDFAIEHLKKIGHAYFGFKARNDQELRSLEEKIPTLQTELSDLEEKLAKKAEEQNSEVRKECLRDAEYFQGKSLSAGLLH</sequence>
<evidence type="ECO:0000313" key="3">
    <source>
        <dbReference type="RefSeq" id="XP_021297498.1"/>
    </source>
</evidence>
<name>A0A6J1BEE3_9ROSI</name>
<dbReference type="RefSeq" id="XP_021297498.1">
    <property type="nucleotide sequence ID" value="XM_021441823.1"/>
</dbReference>
<evidence type="ECO:0000313" key="2">
    <source>
        <dbReference type="Proteomes" id="UP000504621"/>
    </source>
</evidence>
<keyword evidence="1" id="KW-0175">Coiled coil</keyword>
<gene>
    <name evidence="3" type="primary">LOC110426581</name>
</gene>
<dbReference type="Proteomes" id="UP000504621">
    <property type="component" value="Unplaced"/>
</dbReference>
<dbReference type="PANTHER" id="PTHR35021">
    <property type="match status" value="1"/>
</dbReference>
<accession>A0A6J1BEE3</accession>
<proteinExistence type="predicted"/>
<reference evidence="3" key="1">
    <citation type="submission" date="2025-08" db="UniProtKB">
        <authorList>
            <consortium name="RefSeq"/>
        </authorList>
    </citation>
    <scope>IDENTIFICATION</scope>
    <source>
        <tissue evidence="3">Leaf</tissue>
    </source>
</reference>
<feature type="coiled-coil region" evidence="1">
    <location>
        <begin position="133"/>
        <end position="175"/>
    </location>
</feature>
<dbReference type="OrthoDB" id="997337at2759"/>
<protein>
    <submittedName>
        <fullName evidence="3">Uncharacterized protein LOC110426581</fullName>
    </submittedName>
</protein>
<evidence type="ECO:0000256" key="1">
    <source>
        <dbReference type="SAM" id="Coils"/>
    </source>
</evidence>
<dbReference type="PANTHER" id="PTHR35021:SF8">
    <property type="entry name" value="FIBER PROTEIN FB17"/>
    <property type="match status" value="1"/>
</dbReference>